<keyword evidence="3" id="KW-0378">Hydrolase</keyword>
<dbReference type="InterPro" id="IPR035451">
    <property type="entry name" value="Ada-like_dom_sf"/>
</dbReference>
<feature type="compositionally biased region" description="Low complexity" evidence="4">
    <location>
        <begin position="303"/>
        <end position="323"/>
    </location>
</feature>
<dbReference type="PROSITE" id="PS50830">
    <property type="entry name" value="TNASE_3"/>
    <property type="match status" value="1"/>
</dbReference>
<dbReference type="EMBL" id="JABGBW010000001">
    <property type="protein sequence ID" value="MBC2575191.1"/>
    <property type="molecule type" value="Genomic_DNA"/>
</dbReference>
<keyword evidence="5" id="KW-0472">Membrane</keyword>
<reference evidence="7 8" key="1">
    <citation type="submission" date="2020-05" db="EMBL/GenBank/DDBJ databases">
        <title>Draft genome of xy-202 and genomic insight in genome of the genus Peptostreptococcus.</title>
        <authorList>
            <person name="Zhang Z."/>
        </authorList>
    </citation>
    <scope>NUCLEOTIDE SEQUENCE [LARGE SCALE GENOMIC DNA]</scope>
    <source>
        <strain evidence="7 8">DSM 27025</strain>
    </source>
</reference>
<evidence type="ECO:0000256" key="4">
    <source>
        <dbReference type="SAM" id="MobiDB-lite"/>
    </source>
</evidence>
<comment type="caution">
    <text evidence="7">The sequence shown here is derived from an EMBL/GenBank/DDBJ whole genome shotgun (WGS) entry which is preliminary data.</text>
</comment>
<dbReference type="InterPro" id="IPR002071">
    <property type="entry name" value="Thermonucl_AS"/>
</dbReference>
<feature type="transmembrane region" description="Helical" evidence="5">
    <location>
        <begin position="57"/>
        <end position="76"/>
    </location>
</feature>
<dbReference type="RefSeq" id="WP_185623231.1">
    <property type="nucleotide sequence ID" value="NZ_JABGBW010000001.1"/>
</dbReference>
<accession>A0ABR6TIF4</accession>
<dbReference type="PANTHER" id="PTHR12302:SF3">
    <property type="entry name" value="SERINE_THREONINE-PROTEIN KINASE 31"/>
    <property type="match status" value="1"/>
</dbReference>
<keyword evidence="1" id="KW-0540">Nuclease</keyword>
<dbReference type="Gene3D" id="2.40.50.90">
    <property type="match status" value="1"/>
</dbReference>
<evidence type="ECO:0000256" key="1">
    <source>
        <dbReference type="ARBA" id="ARBA00022722"/>
    </source>
</evidence>
<dbReference type="SMART" id="SM00318">
    <property type="entry name" value="SNc"/>
    <property type="match status" value="1"/>
</dbReference>
<dbReference type="Proteomes" id="UP000713904">
    <property type="component" value="Unassembled WGS sequence"/>
</dbReference>
<evidence type="ECO:0000256" key="3">
    <source>
        <dbReference type="ARBA" id="ARBA00022801"/>
    </source>
</evidence>
<proteinExistence type="predicted"/>
<evidence type="ECO:0000259" key="6">
    <source>
        <dbReference type="PROSITE" id="PS50830"/>
    </source>
</evidence>
<dbReference type="PANTHER" id="PTHR12302">
    <property type="entry name" value="EBNA2 BINDING PROTEIN P100"/>
    <property type="match status" value="1"/>
</dbReference>
<dbReference type="InterPro" id="IPR035437">
    <property type="entry name" value="SNase_OB-fold_sf"/>
</dbReference>
<gene>
    <name evidence="7" type="ORF">HLB29_00635</name>
</gene>
<name>A0ABR6TIF4_9FIRM</name>
<dbReference type="Pfam" id="PF00565">
    <property type="entry name" value="SNase"/>
    <property type="match status" value="1"/>
</dbReference>
<dbReference type="PROSITE" id="PS01123">
    <property type="entry name" value="TNASE_1"/>
    <property type="match status" value="1"/>
</dbReference>
<sequence>MKKKIGIFKIIKYGLLFFFAIFLAPLAIVLAGIYGIYYAKKNKFKIQEKFNLPKNKWYSNPVLYSLMAFVLSFFVAGKVGDAIYLNSSQQTVTQQTKKQEKVGNEHSNNNSKKVIVADKEIENNDKAKKETETKESVDNSINKNTNSFSEAKVTKVVDGDTIYVNLDNKEYKIRMIGVDTPETVHPSNPVQFYGKEASDFTKNSLNSKTVYLQKDVSETDKYGRLLRYVWLARPNTNEPTEAEIIDKMFNAKLIKDGYGQAYTYQPDSKYSEFFNKLQREARNNGIGLWNEAKSQEFNQTADSNSTNSKSVNSNSESTDSSNSFGKDYSADTTYGKIKGNSKSMIYHVPGGASYNKISKNNVVYFNSEEEAQAAGYRRAKR</sequence>
<organism evidence="7 8">
    <name type="scientific">Peptostreptococcus canis</name>
    <dbReference type="NCBI Taxonomy" id="1159213"/>
    <lineage>
        <taxon>Bacteria</taxon>
        <taxon>Bacillati</taxon>
        <taxon>Bacillota</taxon>
        <taxon>Clostridia</taxon>
        <taxon>Peptostreptococcales</taxon>
        <taxon>Peptostreptococcaceae</taxon>
        <taxon>Peptostreptococcus</taxon>
    </lineage>
</organism>
<evidence type="ECO:0000313" key="8">
    <source>
        <dbReference type="Proteomes" id="UP000713904"/>
    </source>
</evidence>
<keyword evidence="8" id="KW-1185">Reference proteome</keyword>
<dbReference type="SUPFAM" id="SSF50199">
    <property type="entry name" value="Staphylococcal nuclease"/>
    <property type="match status" value="1"/>
</dbReference>
<dbReference type="InterPro" id="IPR016071">
    <property type="entry name" value="Staphylococal_nuclease_OB-fold"/>
</dbReference>
<keyword evidence="5" id="KW-0812">Transmembrane</keyword>
<dbReference type="SUPFAM" id="SSF57884">
    <property type="entry name" value="Ada DNA repair protein, N-terminal domain (N-Ada 10)"/>
    <property type="match status" value="1"/>
</dbReference>
<protein>
    <submittedName>
        <fullName evidence="7">Nuclease</fullName>
    </submittedName>
</protein>
<evidence type="ECO:0000256" key="2">
    <source>
        <dbReference type="ARBA" id="ARBA00022759"/>
    </source>
</evidence>
<evidence type="ECO:0000313" key="7">
    <source>
        <dbReference type="EMBL" id="MBC2575191.1"/>
    </source>
</evidence>
<evidence type="ECO:0000256" key="5">
    <source>
        <dbReference type="SAM" id="Phobius"/>
    </source>
</evidence>
<feature type="region of interest" description="Disordered" evidence="4">
    <location>
        <begin position="297"/>
        <end position="326"/>
    </location>
</feature>
<feature type="domain" description="TNase-like" evidence="6">
    <location>
        <begin position="147"/>
        <end position="291"/>
    </location>
</feature>
<keyword evidence="2" id="KW-0255">Endonuclease</keyword>
<dbReference type="Gene3D" id="3.40.10.10">
    <property type="entry name" value="DNA Methylphosphotriester Repair Domain"/>
    <property type="match status" value="1"/>
</dbReference>
<keyword evidence="5" id="KW-1133">Transmembrane helix</keyword>
<feature type="transmembrane region" description="Helical" evidence="5">
    <location>
        <begin position="12"/>
        <end position="37"/>
    </location>
</feature>